<evidence type="ECO:0000313" key="1">
    <source>
        <dbReference type="EMBL" id="KAJ7367587.1"/>
    </source>
</evidence>
<sequence>MFMAGVTSQRPNTSTRMRRTAGAAIFDCSPADLLVPEDRLKQFRDQIGWYVDDAGSGAYSSLDVPILHADWAGEYDFKTCFLNPCLMRLYIALIRGPSAATTQLKHDKAKAGSEVILSIQKCENMEHIFIMDHTEPGAIAGSAVLAIWALSADTSLRDRGDRTSIDYGARFDQYLEILLVGLREKSESILNIFKEWDRVVFPNSESGYAGTIQSGPGDGGNQRALEALRAEKQAAAEGDTH</sequence>
<reference evidence="1" key="1">
    <citation type="submission" date="2023-03" db="EMBL/GenBank/DDBJ databases">
        <title>Massive genome expansion in bonnet fungi (Mycena s.s.) driven by repeated elements and novel gene families across ecological guilds.</title>
        <authorList>
            <consortium name="Lawrence Berkeley National Laboratory"/>
            <person name="Harder C.B."/>
            <person name="Miyauchi S."/>
            <person name="Viragh M."/>
            <person name="Kuo A."/>
            <person name="Thoen E."/>
            <person name="Andreopoulos B."/>
            <person name="Lu D."/>
            <person name="Skrede I."/>
            <person name="Drula E."/>
            <person name="Henrissat B."/>
            <person name="Morin E."/>
            <person name="Kohler A."/>
            <person name="Barry K."/>
            <person name="LaButti K."/>
            <person name="Morin E."/>
            <person name="Salamov A."/>
            <person name="Lipzen A."/>
            <person name="Mereny Z."/>
            <person name="Hegedus B."/>
            <person name="Baldrian P."/>
            <person name="Stursova M."/>
            <person name="Weitz H."/>
            <person name="Taylor A."/>
            <person name="Grigoriev I.V."/>
            <person name="Nagy L.G."/>
            <person name="Martin F."/>
            <person name="Kauserud H."/>
        </authorList>
    </citation>
    <scope>NUCLEOTIDE SEQUENCE</scope>
    <source>
        <strain evidence="1">CBHHK002</strain>
    </source>
</reference>
<dbReference type="AlphaFoldDB" id="A0AAD7AT45"/>
<dbReference type="Pfam" id="PF20414">
    <property type="entry name" value="DUF6698"/>
    <property type="match status" value="1"/>
</dbReference>
<dbReference type="Proteomes" id="UP001218218">
    <property type="component" value="Unassembled WGS sequence"/>
</dbReference>
<organism evidence="1 2">
    <name type="scientific">Mycena albidolilacea</name>
    <dbReference type="NCBI Taxonomy" id="1033008"/>
    <lineage>
        <taxon>Eukaryota</taxon>
        <taxon>Fungi</taxon>
        <taxon>Dikarya</taxon>
        <taxon>Basidiomycota</taxon>
        <taxon>Agaricomycotina</taxon>
        <taxon>Agaricomycetes</taxon>
        <taxon>Agaricomycetidae</taxon>
        <taxon>Agaricales</taxon>
        <taxon>Marasmiineae</taxon>
        <taxon>Mycenaceae</taxon>
        <taxon>Mycena</taxon>
    </lineage>
</organism>
<dbReference type="EMBL" id="JARIHO010000001">
    <property type="protein sequence ID" value="KAJ7367587.1"/>
    <property type="molecule type" value="Genomic_DNA"/>
</dbReference>
<keyword evidence="2" id="KW-1185">Reference proteome</keyword>
<comment type="caution">
    <text evidence="1">The sequence shown here is derived from an EMBL/GenBank/DDBJ whole genome shotgun (WGS) entry which is preliminary data.</text>
</comment>
<evidence type="ECO:0000313" key="2">
    <source>
        <dbReference type="Proteomes" id="UP001218218"/>
    </source>
</evidence>
<dbReference type="InterPro" id="IPR046521">
    <property type="entry name" value="DUF6698"/>
</dbReference>
<accession>A0AAD7AT45</accession>
<protein>
    <submittedName>
        <fullName evidence="1">Uncharacterized protein</fullName>
    </submittedName>
</protein>
<gene>
    <name evidence="1" type="ORF">DFH08DRAFT_828885</name>
</gene>
<proteinExistence type="predicted"/>
<name>A0AAD7AT45_9AGAR</name>